<keyword evidence="5" id="KW-1185">Reference proteome</keyword>
<dbReference type="InterPro" id="IPR000648">
    <property type="entry name" value="Oxysterol-bd"/>
</dbReference>
<accession>A0A0M0JIL8</accession>
<dbReference type="Proteomes" id="UP000037460">
    <property type="component" value="Unassembled WGS sequence"/>
</dbReference>
<evidence type="ECO:0000256" key="2">
    <source>
        <dbReference type="RuleBase" id="RU003844"/>
    </source>
</evidence>
<name>A0A0M0JIL8_9EUKA</name>
<evidence type="ECO:0000256" key="1">
    <source>
        <dbReference type="ARBA" id="ARBA00008842"/>
    </source>
</evidence>
<dbReference type="OrthoDB" id="14833at2759"/>
<reference evidence="5" key="1">
    <citation type="journal article" date="2015" name="PLoS Genet.">
        <title>Genome Sequence and Transcriptome Analyses of Chrysochromulina tobin: Metabolic Tools for Enhanced Algal Fitness in the Prominent Order Prymnesiales (Haptophyceae).</title>
        <authorList>
            <person name="Hovde B.T."/>
            <person name="Deodato C.R."/>
            <person name="Hunsperger H.M."/>
            <person name="Ryken S.A."/>
            <person name="Yost W."/>
            <person name="Jha R.K."/>
            <person name="Patterson J."/>
            <person name="Monnat R.J. Jr."/>
            <person name="Barlow S.B."/>
            <person name="Starkenburg S.R."/>
            <person name="Cattolico R.A."/>
        </authorList>
    </citation>
    <scope>NUCLEOTIDE SEQUENCE</scope>
    <source>
        <strain evidence="5">CCMP291</strain>
    </source>
</reference>
<dbReference type="AlphaFoldDB" id="A0A0M0JIL8"/>
<feature type="region of interest" description="Disordered" evidence="3">
    <location>
        <begin position="18"/>
        <end position="58"/>
    </location>
</feature>
<evidence type="ECO:0000313" key="5">
    <source>
        <dbReference type="Proteomes" id="UP000037460"/>
    </source>
</evidence>
<feature type="region of interest" description="Disordered" evidence="3">
    <location>
        <begin position="120"/>
        <end position="139"/>
    </location>
</feature>
<organism evidence="4 5">
    <name type="scientific">Chrysochromulina tobinii</name>
    <dbReference type="NCBI Taxonomy" id="1460289"/>
    <lineage>
        <taxon>Eukaryota</taxon>
        <taxon>Haptista</taxon>
        <taxon>Haptophyta</taxon>
        <taxon>Prymnesiophyceae</taxon>
        <taxon>Prymnesiales</taxon>
        <taxon>Chrysochromulinaceae</taxon>
        <taxon>Chrysochromulina</taxon>
    </lineage>
</organism>
<gene>
    <name evidence="4" type="ORF">Ctob_006822</name>
</gene>
<sequence>MISLDAQVKEDKCCAPTCPPPALVETPTEPVETPTEPVESQPETVPAPAADEVAGEGAQGAAEEKWKCDFCDFMGSLDDVTLHEAICPVAARAQLAQLAGEHAAETEKAQSAAAPSRLASWFSSTPTPPPSMSSKGKSQQAVMGEELWEIIKELRTRKQGTDLSSFVAPASMMLPFSTTELLLLGVSHSATGYAAAACEKHGPTRMLHVLSAQLGAMAHTLSAPMMKPYNPVLGEILAARGGEPAEVGSSAGSMWRAVVEQVSHHPPLTAFHVEGQAVALSASGAVSSASFRHYGASGAVPIFLGNTVEVRMMPQPGGTFLTLEDGTEEQYRVKSLPSMCLRNILGVGRSFCEWAGDLEVERVTAPGMPPGLVGRISFQPAKMFDLKETSAHRLTGAVTLGDAKTGPVLYQITGAWTGRVVAKATHGGAEIDLLPALPGGAERPTGMAKLPEPPPYDLPTHSLRWARHPHAVWTELTTALRDQNWSVARTAKRAVEDGRRAEAAAMAQAGSTWSPALFDGIPLPDRKAWVLRDGALDRAFDPDAEQPCKSM</sequence>
<dbReference type="InterPro" id="IPR037239">
    <property type="entry name" value="OSBP_sf"/>
</dbReference>
<comment type="similarity">
    <text evidence="1 2">Belongs to the OSBP family.</text>
</comment>
<comment type="caution">
    <text evidence="4">The sequence shown here is derived from an EMBL/GenBank/DDBJ whole genome shotgun (WGS) entry which is preliminary data.</text>
</comment>
<dbReference type="PROSITE" id="PS01013">
    <property type="entry name" value="OSBP"/>
    <property type="match status" value="1"/>
</dbReference>
<proteinExistence type="inferred from homology"/>
<dbReference type="GO" id="GO:0032934">
    <property type="term" value="F:sterol binding"/>
    <property type="evidence" value="ECO:0007669"/>
    <property type="project" value="TreeGrafter"/>
</dbReference>
<dbReference type="GO" id="GO:0016020">
    <property type="term" value="C:membrane"/>
    <property type="evidence" value="ECO:0007669"/>
    <property type="project" value="TreeGrafter"/>
</dbReference>
<dbReference type="PANTHER" id="PTHR10972:SF102">
    <property type="entry name" value="OXYSTEROL-BINDING PROTEIN"/>
    <property type="match status" value="1"/>
</dbReference>
<dbReference type="Pfam" id="PF01237">
    <property type="entry name" value="Oxysterol_BP"/>
    <property type="match status" value="1"/>
</dbReference>
<dbReference type="PANTHER" id="PTHR10972">
    <property type="entry name" value="OXYSTEROL-BINDING PROTEIN-RELATED"/>
    <property type="match status" value="1"/>
</dbReference>
<dbReference type="EMBL" id="JWZX01002853">
    <property type="protein sequence ID" value="KOO26424.1"/>
    <property type="molecule type" value="Genomic_DNA"/>
</dbReference>
<evidence type="ECO:0000313" key="4">
    <source>
        <dbReference type="EMBL" id="KOO26424.1"/>
    </source>
</evidence>
<feature type="compositionally biased region" description="Low complexity" evidence="3">
    <location>
        <begin position="23"/>
        <end position="58"/>
    </location>
</feature>
<dbReference type="GO" id="GO:0005829">
    <property type="term" value="C:cytosol"/>
    <property type="evidence" value="ECO:0007669"/>
    <property type="project" value="TreeGrafter"/>
</dbReference>
<dbReference type="SUPFAM" id="SSF144000">
    <property type="entry name" value="Oxysterol-binding protein-like"/>
    <property type="match status" value="1"/>
</dbReference>
<dbReference type="Gene3D" id="3.30.70.3490">
    <property type="match status" value="1"/>
</dbReference>
<dbReference type="Gene3D" id="2.40.160.120">
    <property type="match status" value="1"/>
</dbReference>
<dbReference type="InterPro" id="IPR018494">
    <property type="entry name" value="Oxysterol-bd_CS"/>
</dbReference>
<protein>
    <submittedName>
        <fullName evidence="4">Oxysterol-binding protein</fullName>
    </submittedName>
</protein>
<evidence type="ECO:0000256" key="3">
    <source>
        <dbReference type="SAM" id="MobiDB-lite"/>
    </source>
</evidence>